<proteinExistence type="predicted"/>
<gene>
    <name evidence="2" type="ORF">GXP67_36430</name>
</gene>
<organism evidence="2 3">
    <name type="scientific">Rhodocytophaga rosea</name>
    <dbReference type="NCBI Taxonomy" id="2704465"/>
    <lineage>
        <taxon>Bacteria</taxon>
        <taxon>Pseudomonadati</taxon>
        <taxon>Bacteroidota</taxon>
        <taxon>Cytophagia</taxon>
        <taxon>Cytophagales</taxon>
        <taxon>Rhodocytophagaceae</taxon>
        <taxon>Rhodocytophaga</taxon>
    </lineage>
</organism>
<protein>
    <submittedName>
        <fullName evidence="2">Uncharacterized protein</fullName>
    </submittedName>
</protein>
<feature type="region of interest" description="Disordered" evidence="1">
    <location>
        <begin position="81"/>
        <end position="101"/>
    </location>
</feature>
<dbReference type="AlphaFoldDB" id="A0A6C0GW21"/>
<evidence type="ECO:0000313" key="3">
    <source>
        <dbReference type="Proteomes" id="UP000480178"/>
    </source>
</evidence>
<evidence type="ECO:0000256" key="1">
    <source>
        <dbReference type="SAM" id="MobiDB-lite"/>
    </source>
</evidence>
<dbReference type="EMBL" id="CP048222">
    <property type="protein sequence ID" value="QHT71763.1"/>
    <property type="molecule type" value="Genomic_DNA"/>
</dbReference>
<name>A0A6C0GW21_9BACT</name>
<sequence length="101" mass="10803">MQAGKVAQQTECVLEGKISALNEKVTGLKESNALAGKLLQAVTHGIVKPQELKQAIEQVPGAEDKRQANIRSILQEAGISVKQPDIKQTRGQQRGMGGISM</sequence>
<evidence type="ECO:0000313" key="2">
    <source>
        <dbReference type="EMBL" id="QHT71763.1"/>
    </source>
</evidence>
<accession>A0A6C0GW21</accession>
<dbReference type="Proteomes" id="UP000480178">
    <property type="component" value="Chromosome"/>
</dbReference>
<dbReference type="RefSeq" id="WP_162447684.1">
    <property type="nucleotide sequence ID" value="NZ_CP048222.1"/>
</dbReference>
<dbReference type="KEGG" id="rhoz:GXP67_36430"/>
<reference evidence="2 3" key="1">
    <citation type="submission" date="2020-01" db="EMBL/GenBank/DDBJ databases">
        <authorList>
            <person name="Kim M.K."/>
        </authorList>
    </citation>
    <scope>NUCLEOTIDE SEQUENCE [LARGE SCALE GENOMIC DNA]</scope>
    <source>
        <strain evidence="2 3">172606-1</strain>
    </source>
</reference>
<keyword evidence="3" id="KW-1185">Reference proteome</keyword>